<evidence type="ECO:0000313" key="4">
    <source>
        <dbReference type="Proteomes" id="UP001164020"/>
    </source>
</evidence>
<evidence type="ECO:0000313" key="3">
    <source>
        <dbReference type="EMBL" id="WAP66801.1"/>
    </source>
</evidence>
<dbReference type="NCBIfam" id="NF010398">
    <property type="entry name" value="PRK13825.1-2"/>
    <property type="match status" value="1"/>
</dbReference>
<dbReference type="Proteomes" id="UP001164020">
    <property type="component" value="Plasmid unnamed1"/>
</dbReference>
<keyword evidence="3" id="KW-0614">Plasmid</keyword>
<organism evidence="3 4">
    <name type="scientific">Jiella pelagia</name>
    <dbReference type="NCBI Taxonomy" id="2986949"/>
    <lineage>
        <taxon>Bacteria</taxon>
        <taxon>Pseudomonadati</taxon>
        <taxon>Pseudomonadota</taxon>
        <taxon>Alphaproteobacteria</taxon>
        <taxon>Hyphomicrobiales</taxon>
        <taxon>Aurantimonadaceae</taxon>
        <taxon>Jiella</taxon>
    </lineage>
</organism>
<gene>
    <name evidence="3" type="ORF">OH818_00125</name>
</gene>
<feature type="domain" description="CN hydrolase" evidence="2">
    <location>
        <begin position="130"/>
        <end position="394"/>
    </location>
</feature>
<dbReference type="Pfam" id="PF00795">
    <property type="entry name" value="CN_hydrolase"/>
    <property type="match status" value="1"/>
</dbReference>
<dbReference type="SUPFAM" id="SSF56317">
    <property type="entry name" value="Carbon-nitrogen hydrolase"/>
    <property type="match status" value="1"/>
</dbReference>
<feature type="transmembrane region" description="Helical" evidence="1">
    <location>
        <begin position="183"/>
        <end position="202"/>
    </location>
</feature>
<keyword evidence="1" id="KW-1133">Transmembrane helix</keyword>
<evidence type="ECO:0000256" key="1">
    <source>
        <dbReference type="SAM" id="Phobius"/>
    </source>
</evidence>
<evidence type="ECO:0000259" key="2">
    <source>
        <dbReference type="Pfam" id="PF00795"/>
    </source>
</evidence>
<feature type="transmembrane region" description="Helical" evidence="1">
    <location>
        <begin position="103"/>
        <end position="121"/>
    </location>
</feature>
<proteinExistence type="predicted"/>
<protein>
    <submittedName>
        <fullName evidence="3">Conjugal transfer protein TraB</fullName>
    </submittedName>
</protein>
<keyword evidence="1" id="KW-0812">Transmembrane</keyword>
<geneLocation type="plasmid" evidence="3 4">
    <name>unnamed1</name>
</geneLocation>
<keyword evidence="4" id="KW-1185">Reference proteome</keyword>
<name>A0ABY7BV74_9HYPH</name>
<dbReference type="InterPro" id="IPR003010">
    <property type="entry name" value="C-N_Hydrolase"/>
</dbReference>
<feature type="transmembrane region" description="Helical" evidence="1">
    <location>
        <begin position="133"/>
        <end position="151"/>
    </location>
</feature>
<accession>A0ABY7BV74</accession>
<sequence length="407" mass="43119">MTHATSGRSRPKVFSAWRHPSLPSVRDCLIGLGVAAPGVGVGAVAWCGEPLALPAAVLFPALWALAPGRISAGLTALSYFLAASRGLPVGVSVFYATDMGVALGFWLAASSLFVLVHTVLWTPKSGWQRPIRYAIAWILMSLPPFGITGWASPVTAAGVLFPGSGWLGLAATAAGLSMMTTRIWPIPTLVFSTAFALSALIWTQPKTPEGWTGIDTEFHHGSSGEHAGYEQHLATIHLVQDAATAGHTWIVLPESAFGIWTPTTERLWEHALAGLDVTVAGGAIVVTEAGYDSVMIEVSGKEARILYRERMPVPVSMWQPWSTGGASTQVFGNPTGSFAGTAIAPLICYEQLLVWPVLQSMVFEPDVIVATGNGWWTGDSNIVAIQKASAEAWASLFGVPLVMAFNT</sequence>
<dbReference type="Gene3D" id="3.60.110.10">
    <property type="entry name" value="Carbon-nitrogen hydrolase"/>
    <property type="match status" value="1"/>
</dbReference>
<keyword evidence="1" id="KW-0472">Membrane</keyword>
<dbReference type="EMBL" id="CP114028">
    <property type="protein sequence ID" value="WAP66801.1"/>
    <property type="molecule type" value="Genomic_DNA"/>
</dbReference>
<dbReference type="InterPro" id="IPR036526">
    <property type="entry name" value="C-N_Hydrolase_sf"/>
</dbReference>
<feature type="transmembrane region" description="Helical" evidence="1">
    <location>
        <begin position="157"/>
        <end position="176"/>
    </location>
</feature>
<reference evidence="3" key="1">
    <citation type="submission" date="2022-12" db="EMBL/GenBank/DDBJ databases">
        <title>Jiella pelagia sp. nov., isolated from phosphonate enriched culture of Northwest Pacific surface seawater.</title>
        <authorList>
            <person name="Shin D.Y."/>
            <person name="Hwang C.Y."/>
        </authorList>
    </citation>
    <scope>NUCLEOTIDE SEQUENCE</scope>
    <source>
        <strain evidence="3">HL-NP1</strain>
        <plasmid evidence="3">unnamed1</plasmid>
    </source>
</reference>